<dbReference type="PANTHER" id="PTHR33982">
    <property type="entry name" value="OUTER ENVELOPE MEMBRANE PROTEIN 7-RELATED"/>
    <property type="match status" value="1"/>
</dbReference>
<evidence type="ECO:0000313" key="3">
    <source>
        <dbReference type="EMBL" id="KAH7545601.1"/>
    </source>
</evidence>
<feature type="transmembrane region" description="Helical" evidence="2">
    <location>
        <begin position="48"/>
        <end position="66"/>
    </location>
</feature>
<dbReference type="InterPro" id="IPR038944">
    <property type="entry name" value="OEP7-like"/>
</dbReference>
<organism evidence="3 4">
    <name type="scientific">Ziziphus jujuba var. spinosa</name>
    <dbReference type="NCBI Taxonomy" id="714518"/>
    <lineage>
        <taxon>Eukaryota</taxon>
        <taxon>Viridiplantae</taxon>
        <taxon>Streptophyta</taxon>
        <taxon>Embryophyta</taxon>
        <taxon>Tracheophyta</taxon>
        <taxon>Spermatophyta</taxon>
        <taxon>Magnoliopsida</taxon>
        <taxon>eudicotyledons</taxon>
        <taxon>Gunneridae</taxon>
        <taxon>Pentapetalae</taxon>
        <taxon>rosids</taxon>
        <taxon>fabids</taxon>
        <taxon>Rosales</taxon>
        <taxon>Rhamnaceae</taxon>
        <taxon>Paliureae</taxon>
        <taxon>Ziziphus</taxon>
    </lineage>
</organism>
<evidence type="ECO:0008006" key="5">
    <source>
        <dbReference type="Google" id="ProtNLM"/>
    </source>
</evidence>
<evidence type="ECO:0000256" key="1">
    <source>
        <dbReference type="SAM" id="MobiDB-lite"/>
    </source>
</evidence>
<proteinExistence type="predicted"/>
<dbReference type="AlphaFoldDB" id="A0A978W0W7"/>
<protein>
    <recommendedName>
        <fullName evidence="5">Outer envelope membrane protein 7-like</fullName>
    </recommendedName>
</protein>
<sequence>MKEQPIATRRSCPEIIHGKGKRRGRERRRNLSSKQERKMGKTSATKQAMVVFGALAFGWMAIELAFKPLLDKARSALDKSDPDRDPDDVVDDSAAAGKSSTADEKTGDD</sequence>
<keyword evidence="2" id="KW-0812">Transmembrane</keyword>
<comment type="caution">
    <text evidence="3">The sequence shown here is derived from an EMBL/GenBank/DDBJ whole genome shotgun (WGS) entry which is preliminary data.</text>
</comment>
<reference evidence="3" key="1">
    <citation type="journal article" date="2021" name="Front. Plant Sci.">
        <title>Chromosome-Scale Genome Assembly for Chinese Sour Jujube and Insights Into Its Genome Evolution and Domestication Signature.</title>
        <authorList>
            <person name="Shen L.-Y."/>
            <person name="Luo H."/>
            <person name="Wang X.-L."/>
            <person name="Wang X.-M."/>
            <person name="Qiu X.-J."/>
            <person name="Liu H."/>
            <person name="Zhou S.-S."/>
            <person name="Jia K.-H."/>
            <person name="Nie S."/>
            <person name="Bao Y.-T."/>
            <person name="Zhang R.-G."/>
            <person name="Yun Q.-Z."/>
            <person name="Chai Y.-H."/>
            <person name="Lu J.-Y."/>
            <person name="Li Y."/>
            <person name="Zhao S.-W."/>
            <person name="Mao J.-F."/>
            <person name="Jia S.-G."/>
            <person name="Mao Y.-M."/>
        </authorList>
    </citation>
    <scope>NUCLEOTIDE SEQUENCE</scope>
    <source>
        <strain evidence="3">AT0</strain>
        <tissue evidence="3">Leaf</tissue>
    </source>
</reference>
<feature type="region of interest" description="Disordered" evidence="1">
    <location>
        <begin position="1"/>
        <end position="45"/>
    </location>
</feature>
<dbReference type="GO" id="GO:0009707">
    <property type="term" value="C:chloroplast outer membrane"/>
    <property type="evidence" value="ECO:0007669"/>
    <property type="project" value="TreeGrafter"/>
</dbReference>
<gene>
    <name evidence="3" type="ORF">FEM48_Zijuj01G0110700</name>
</gene>
<dbReference type="PANTHER" id="PTHR33982:SF5">
    <property type="entry name" value="OUTER ENVELOPE MEMBRANE PROTEIN 7"/>
    <property type="match status" value="1"/>
</dbReference>
<dbReference type="EMBL" id="JAEACU010000001">
    <property type="protein sequence ID" value="KAH7545601.1"/>
    <property type="molecule type" value="Genomic_DNA"/>
</dbReference>
<keyword evidence="2" id="KW-1133">Transmembrane helix</keyword>
<keyword evidence="2" id="KW-0472">Membrane</keyword>
<evidence type="ECO:0000256" key="2">
    <source>
        <dbReference type="SAM" id="Phobius"/>
    </source>
</evidence>
<dbReference type="Proteomes" id="UP000813462">
    <property type="component" value="Unassembled WGS sequence"/>
</dbReference>
<name>A0A978W0W7_ZIZJJ</name>
<accession>A0A978W0W7</accession>
<feature type="region of interest" description="Disordered" evidence="1">
    <location>
        <begin position="76"/>
        <end position="109"/>
    </location>
</feature>
<feature type="compositionally biased region" description="Basic residues" evidence="1">
    <location>
        <begin position="18"/>
        <end position="31"/>
    </location>
</feature>
<evidence type="ECO:0000313" key="4">
    <source>
        <dbReference type="Proteomes" id="UP000813462"/>
    </source>
</evidence>